<dbReference type="Proteomes" id="UP001060414">
    <property type="component" value="Chromosome"/>
</dbReference>
<keyword evidence="2" id="KW-1185">Reference proteome</keyword>
<gene>
    <name evidence="1" type="ORF">L9S41_05620</name>
</gene>
<organism evidence="1 2">
    <name type="scientific">Geoalkalibacter halelectricus</name>
    <dbReference type="NCBI Taxonomy" id="2847045"/>
    <lineage>
        <taxon>Bacteria</taxon>
        <taxon>Pseudomonadati</taxon>
        <taxon>Thermodesulfobacteriota</taxon>
        <taxon>Desulfuromonadia</taxon>
        <taxon>Desulfuromonadales</taxon>
        <taxon>Geoalkalibacteraceae</taxon>
        <taxon>Geoalkalibacter</taxon>
    </lineage>
</organism>
<evidence type="ECO:0000313" key="1">
    <source>
        <dbReference type="EMBL" id="UWZ80881.1"/>
    </source>
</evidence>
<sequence length="159" mass="17593">MKKDRHPKIESIGRHIPEFPGYRAIHHLETDRLLRHFLATRLGDIRDRLADFISGLPDGAPRLALSQSLDQLQQARKRLVDADLPHADKSAVSAEEEEALLDFDLNLLDKTAALAGAMDGIDREGGGPNTQALLAALVQDLEDLLDKRKALLETLIPPK</sequence>
<protein>
    <submittedName>
        <fullName evidence="1">Uncharacterized protein</fullName>
    </submittedName>
</protein>
<evidence type="ECO:0000313" key="2">
    <source>
        <dbReference type="Proteomes" id="UP001060414"/>
    </source>
</evidence>
<name>A0ABY5ZP49_9BACT</name>
<reference evidence="1" key="1">
    <citation type="journal article" date="2022" name="Environ. Microbiol.">
        <title>Geoalkalibacter halelectricus SAP #1 sp. nov. possessing extracellular electron transfer and mineral#reducing capabilities from a haloalkaline environment.</title>
        <authorList>
            <person name="Yadav S."/>
            <person name="Singh R."/>
            <person name="Sundharam S.S."/>
            <person name="Chaudhary S."/>
            <person name="Krishnamurthi S."/>
            <person name="Patil S.A."/>
        </authorList>
    </citation>
    <scope>NUCLEOTIDE SEQUENCE</scope>
    <source>
        <strain evidence="1">SAP-1</strain>
    </source>
</reference>
<accession>A0ABY5ZP49</accession>
<dbReference type="RefSeq" id="WP_260749248.1">
    <property type="nucleotide sequence ID" value="NZ_CP092109.1"/>
</dbReference>
<proteinExistence type="predicted"/>
<dbReference type="EMBL" id="CP092109">
    <property type="protein sequence ID" value="UWZ80881.1"/>
    <property type="molecule type" value="Genomic_DNA"/>
</dbReference>